<dbReference type="EMBL" id="CADCST010000067">
    <property type="protein sequence ID" value="CAA9196462.1"/>
    <property type="molecule type" value="Genomic_DNA"/>
</dbReference>
<dbReference type="Proteomes" id="UP000474567">
    <property type="component" value="Unassembled WGS sequence"/>
</dbReference>
<name>A0ABM8KFW6_9FLAO</name>
<keyword evidence="1" id="KW-0812">Transmembrane</keyword>
<evidence type="ECO:0000313" key="3">
    <source>
        <dbReference type="Proteomes" id="UP000474567"/>
    </source>
</evidence>
<sequence>MKIFKYLYYNLYFKSLKHNASPEIPIIGYISFAQTNNVLSIVNLFLFFTKWIKNYNLPVMYVIIQISLFIINYYCYVARKNGELIIMNKKYSLGKLFFLTDVYLFSSTIIMGVTFYLYKEY</sequence>
<evidence type="ECO:0000256" key="1">
    <source>
        <dbReference type="SAM" id="Phobius"/>
    </source>
</evidence>
<feature type="transmembrane region" description="Helical" evidence="1">
    <location>
        <begin position="55"/>
        <end position="75"/>
    </location>
</feature>
<comment type="caution">
    <text evidence="2">The sequence shown here is derived from an EMBL/GenBank/DDBJ whole genome shotgun (WGS) entry which is preliminary data.</text>
</comment>
<gene>
    <name evidence="2" type="ORF">FLACOL7796_01182</name>
</gene>
<organism evidence="2 3">
    <name type="scientific">Flavobacterium collinsii</name>
    <dbReference type="NCBI Taxonomy" id="1114861"/>
    <lineage>
        <taxon>Bacteria</taxon>
        <taxon>Pseudomonadati</taxon>
        <taxon>Bacteroidota</taxon>
        <taxon>Flavobacteriia</taxon>
        <taxon>Flavobacteriales</taxon>
        <taxon>Flavobacteriaceae</taxon>
        <taxon>Flavobacterium</taxon>
    </lineage>
</organism>
<reference evidence="2 3" key="1">
    <citation type="submission" date="2020-02" db="EMBL/GenBank/DDBJ databases">
        <authorList>
            <person name="Criscuolo A."/>
        </authorList>
    </citation>
    <scope>NUCLEOTIDE SEQUENCE [LARGE SCALE GENOMIC DNA]</scope>
    <source>
        <strain evidence="2">CECT7796</strain>
    </source>
</reference>
<keyword evidence="1" id="KW-1133">Transmembrane helix</keyword>
<accession>A0ABM8KFW6</accession>
<protein>
    <submittedName>
        <fullName evidence="2">Uncharacterized protein</fullName>
    </submittedName>
</protein>
<keyword evidence="3" id="KW-1185">Reference proteome</keyword>
<keyword evidence="1" id="KW-0472">Membrane</keyword>
<feature type="transmembrane region" description="Helical" evidence="1">
    <location>
        <begin position="96"/>
        <end position="118"/>
    </location>
</feature>
<feature type="transmembrane region" description="Helical" evidence="1">
    <location>
        <begin position="26"/>
        <end position="49"/>
    </location>
</feature>
<proteinExistence type="predicted"/>
<evidence type="ECO:0000313" key="2">
    <source>
        <dbReference type="EMBL" id="CAA9196462.1"/>
    </source>
</evidence>